<evidence type="ECO:0000313" key="4">
    <source>
        <dbReference type="Proteomes" id="UP000009011"/>
    </source>
</evidence>
<protein>
    <submittedName>
        <fullName evidence="3">Uncharacterized protein</fullName>
    </submittedName>
</protein>
<sequence length="143" mass="16354">MELIPILSLIVLVATISTFILAVGAYILYKVRERKGVSEQAAQPAAVPAELVAPPPMAAEAPQYRSTFEQQAGYEPPREQMERPELRPTYVGPAPASYQGDFTREERTPTVERHRKKFMRYTSEGYEEPSVQRKKTEDNLRWR</sequence>
<feature type="compositionally biased region" description="Basic and acidic residues" evidence="1">
    <location>
        <begin position="130"/>
        <end position="143"/>
    </location>
</feature>
<evidence type="ECO:0000256" key="1">
    <source>
        <dbReference type="SAM" id="MobiDB-lite"/>
    </source>
</evidence>
<dbReference type="RefSeq" id="WP_014856909.1">
    <property type="nucleotide sequence ID" value="NC_018178.1"/>
</dbReference>
<keyword evidence="2" id="KW-1133">Transmembrane helix</keyword>
<accession>I6YY62</accession>
<dbReference type="AlphaFoldDB" id="I6YY62"/>
<dbReference type="Proteomes" id="UP000009011">
    <property type="component" value="Chromosome"/>
</dbReference>
<evidence type="ECO:0000256" key="2">
    <source>
        <dbReference type="SAM" id="Phobius"/>
    </source>
</evidence>
<dbReference type="STRING" id="1191523.MROS_2247"/>
<reference evidence="3 4" key="1">
    <citation type="journal article" date="2013" name="PLoS ONE">
        <title>Genomic analysis of Melioribacter roseus, facultatively anaerobic organotrophic bacterium representing a novel deep lineage within Bacteriodetes/Chlorobi group.</title>
        <authorList>
            <person name="Kadnikov V.V."/>
            <person name="Mardanov A.V."/>
            <person name="Podosokorskaya O.A."/>
            <person name="Gavrilov S.N."/>
            <person name="Kublanov I.V."/>
            <person name="Beletsky A.V."/>
            <person name="Bonch-Osmolovskaya E.A."/>
            <person name="Ravin N.V."/>
        </authorList>
    </citation>
    <scope>NUCLEOTIDE SEQUENCE [LARGE SCALE GENOMIC DNA]</scope>
    <source>
        <strain evidence="4">JCM 17771 / P3M-2</strain>
    </source>
</reference>
<name>I6YY62_MELRP</name>
<dbReference type="KEGG" id="mro:MROS_2247"/>
<keyword evidence="2" id="KW-0472">Membrane</keyword>
<keyword evidence="4" id="KW-1185">Reference proteome</keyword>
<evidence type="ECO:0000313" key="3">
    <source>
        <dbReference type="EMBL" id="AFN75477.1"/>
    </source>
</evidence>
<gene>
    <name evidence="3" type="ordered locus">MROS_2247</name>
</gene>
<organism evidence="3 4">
    <name type="scientific">Melioribacter roseus (strain DSM 23840 / JCM 17771 / VKM B-2668 / P3M-2)</name>
    <dbReference type="NCBI Taxonomy" id="1191523"/>
    <lineage>
        <taxon>Bacteria</taxon>
        <taxon>Pseudomonadati</taxon>
        <taxon>Ignavibacteriota</taxon>
        <taxon>Ignavibacteria</taxon>
        <taxon>Ignavibacteriales</taxon>
        <taxon>Melioribacteraceae</taxon>
        <taxon>Melioribacter</taxon>
    </lineage>
</organism>
<feature type="region of interest" description="Disordered" evidence="1">
    <location>
        <begin position="59"/>
        <end position="143"/>
    </location>
</feature>
<dbReference type="EMBL" id="CP003557">
    <property type="protein sequence ID" value="AFN75477.1"/>
    <property type="molecule type" value="Genomic_DNA"/>
</dbReference>
<feature type="compositionally biased region" description="Basic and acidic residues" evidence="1">
    <location>
        <begin position="102"/>
        <end position="112"/>
    </location>
</feature>
<dbReference type="OrthoDB" id="10018486at2"/>
<feature type="transmembrane region" description="Helical" evidence="2">
    <location>
        <begin position="6"/>
        <end position="29"/>
    </location>
</feature>
<feature type="compositionally biased region" description="Basic and acidic residues" evidence="1">
    <location>
        <begin position="76"/>
        <end position="86"/>
    </location>
</feature>
<keyword evidence="2" id="KW-0812">Transmembrane</keyword>
<dbReference type="HOGENOM" id="CLU_1803891_0_0_10"/>
<proteinExistence type="predicted"/>